<evidence type="ECO:0000256" key="1">
    <source>
        <dbReference type="ARBA" id="ARBA00022814"/>
    </source>
</evidence>
<evidence type="ECO:0000313" key="5">
    <source>
        <dbReference type="EMBL" id="SVC61922.1"/>
    </source>
</evidence>
<evidence type="ECO:0000256" key="2">
    <source>
        <dbReference type="ARBA" id="ARBA00023015"/>
    </source>
</evidence>
<keyword evidence="2" id="KW-0805">Transcription regulation</keyword>
<dbReference type="Pfam" id="PF02357">
    <property type="entry name" value="NusG"/>
    <property type="match status" value="1"/>
</dbReference>
<evidence type="ECO:0000256" key="3">
    <source>
        <dbReference type="ARBA" id="ARBA00023163"/>
    </source>
</evidence>
<dbReference type="InterPro" id="IPR043425">
    <property type="entry name" value="NusG-like"/>
</dbReference>
<accession>A0A382NQ98</accession>
<dbReference type="GO" id="GO:0006354">
    <property type="term" value="P:DNA-templated transcription elongation"/>
    <property type="evidence" value="ECO:0007669"/>
    <property type="project" value="InterPro"/>
</dbReference>
<name>A0A382NQ98_9ZZZZ</name>
<organism evidence="5">
    <name type="scientific">marine metagenome</name>
    <dbReference type="NCBI Taxonomy" id="408172"/>
    <lineage>
        <taxon>unclassified sequences</taxon>
        <taxon>metagenomes</taxon>
        <taxon>ecological metagenomes</taxon>
    </lineage>
</organism>
<protein>
    <recommendedName>
        <fullName evidence="4">NusG-like N-terminal domain-containing protein</fullName>
    </recommendedName>
</protein>
<dbReference type="PANTHER" id="PTHR30265:SF7">
    <property type="entry name" value="TRANSCRIPTION ANTITERMINATION PROTEIN RFAH"/>
    <property type="match status" value="1"/>
</dbReference>
<reference evidence="5" key="1">
    <citation type="submission" date="2018-05" db="EMBL/GenBank/DDBJ databases">
        <authorList>
            <person name="Lanie J.A."/>
            <person name="Ng W.-L."/>
            <person name="Kazmierczak K.M."/>
            <person name="Andrzejewski T.M."/>
            <person name="Davidsen T.M."/>
            <person name="Wayne K.J."/>
            <person name="Tettelin H."/>
            <person name="Glass J.I."/>
            <person name="Rusch D."/>
            <person name="Podicherti R."/>
            <person name="Tsui H.-C.T."/>
            <person name="Winkler M.E."/>
        </authorList>
    </citation>
    <scope>NUCLEOTIDE SEQUENCE</scope>
</reference>
<dbReference type="GO" id="GO:0005829">
    <property type="term" value="C:cytosol"/>
    <property type="evidence" value="ECO:0007669"/>
    <property type="project" value="TreeGrafter"/>
</dbReference>
<gene>
    <name evidence="5" type="ORF">METZ01_LOCUS314776</name>
</gene>
<dbReference type="InterPro" id="IPR006645">
    <property type="entry name" value="NGN-like_dom"/>
</dbReference>
<dbReference type="SUPFAM" id="SSF82679">
    <property type="entry name" value="N-utilization substance G protein NusG, N-terminal domain"/>
    <property type="match status" value="1"/>
</dbReference>
<dbReference type="PANTHER" id="PTHR30265">
    <property type="entry name" value="RHO-INTERACTING TRANSCRIPTION TERMINATION FACTOR NUSG"/>
    <property type="match status" value="1"/>
</dbReference>
<evidence type="ECO:0000259" key="4">
    <source>
        <dbReference type="Pfam" id="PF02357"/>
    </source>
</evidence>
<keyword evidence="1" id="KW-0889">Transcription antitermination</keyword>
<dbReference type="AlphaFoldDB" id="A0A382NQ98"/>
<dbReference type="EMBL" id="UINC01101256">
    <property type="protein sequence ID" value="SVC61922.1"/>
    <property type="molecule type" value="Genomic_DNA"/>
</dbReference>
<dbReference type="Gene3D" id="3.30.70.940">
    <property type="entry name" value="NusG, N-terminal domain"/>
    <property type="match status" value="1"/>
</dbReference>
<feature type="domain" description="NusG-like N-terminal" evidence="4">
    <location>
        <begin position="2"/>
        <end position="78"/>
    </location>
</feature>
<proteinExistence type="predicted"/>
<dbReference type="GO" id="GO:0031564">
    <property type="term" value="P:transcription antitermination"/>
    <property type="evidence" value="ECO:0007669"/>
    <property type="project" value="UniProtKB-KW"/>
</dbReference>
<keyword evidence="3" id="KW-0804">Transcription</keyword>
<sequence>MSNQGYASYLPEIQTRCLRRERERTVTEPLFPRYLFIQLSLVRSDWHPIRSTRGVTGLVTFGDGDPLPVSDHVVDTIRDNCCELAVQPRFTLGDRVRVMPSEIQQPQATEFWGRLASMDGEGRAVVLLSLLGREHEIQVATDRLTLA</sequence>
<dbReference type="InterPro" id="IPR036735">
    <property type="entry name" value="NGN_dom_sf"/>
</dbReference>